<protein>
    <submittedName>
        <fullName evidence="2">Glycerophosphodiester phosphodiesterase</fullName>
    </submittedName>
</protein>
<evidence type="ECO:0000313" key="2">
    <source>
        <dbReference type="EMBL" id="RHW35520.1"/>
    </source>
</evidence>
<dbReference type="AlphaFoldDB" id="A0A417YPH7"/>
<organism evidence="2 3">
    <name type="scientific">Oceanobacillus profundus</name>
    <dbReference type="NCBI Taxonomy" id="372463"/>
    <lineage>
        <taxon>Bacteria</taxon>
        <taxon>Bacillati</taxon>
        <taxon>Bacillota</taxon>
        <taxon>Bacilli</taxon>
        <taxon>Bacillales</taxon>
        <taxon>Bacillaceae</taxon>
        <taxon>Oceanobacillus</taxon>
    </lineage>
</organism>
<evidence type="ECO:0000259" key="1">
    <source>
        <dbReference type="PROSITE" id="PS51704"/>
    </source>
</evidence>
<proteinExistence type="predicted"/>
<gene>
    <name evidence="2" type="ORF">D1B32_02535</name>
</gene>
<feature type="domain" description="GP-PDE" evidence="1">
    <location>
        <begin position="4"/>
        <end position="246"/>
    </location>
</feature>
<dbReference type="CDD" id="cd08563">
    <property type="entry name" value="GDPD_TtGDE_like"/>
    <property type="match status" value="1"/>
</dbReference>
<sequence>MCETKIYGHRGCMGMFPENTLLGFRKAIELGVDGLEIDVHMTKDGEIVVIHDETLDRTTNGSGFIKDLTLDEIKQFSAGVKYTHFQDYDPANWEMERVPTLKELLELLEPYPIDLNIELKTYQFHYEGIEEKVLSIVEQYGNRRNVIYSSFHLPTLLRMKSRDKETNIAWLLDQPITHPLDYMNVFDLEALHLSKRMTLSDPYEWKGMLDKIRVWTVNEKDELKQLLDLRVNAIITDFPEKALFYRSERLTFS</sequence>
<dbReference type="InterPro" id="IPR017946">
    <property type="entry name" value="PLC-like_Pdiesterase_TIM-brl"/>
</dbReference>
<keyword evidence="3" id="KW-1185">Reference proteome</keyword>
<reference evidence="2 3" key="1">
    <citation type="journal article" date="2007" name="Int. J. Syst. Evol. Microbiol.">
        <title>Oceanobacillus profundus sp. nov., isolated from a deep-sea sediment core.</title>
        <authorList>
            <person name="Kim Y.G."/>
            <person name="Choi D.H."/>
            <person name="Hyun S."/>
            <person name="Cho B.C."/>
        </authorList>
    </citation>
    <scope>NUCLEOTIDE SEQUENCE [LARGE SCALE GENOMIC DNA]</scope>
    <source>
        <strain evidence="2 3">DSM 18246</strain>
    </source>
</reference>
<dbReference type="PANTHER" id="PTHR46211">
    <property type="entry name" value="GLYCEROPHOSPHORYL DIESTER PHOSPHODIESTERASE"/>
    <property type="match status" value="1"/>
</dbReference>
<dbReference type="Proteomes" id="UP000285456">
    <property type="component" value="Unassembled WGS sequence"/>
</dbReference>
<dbReference type="PANTHER" id="PTHR46211:SF14">
    <property type="entry name" value="GLYCEROPHOSPHODIESTER PHOSPHODIESTERASE"/>
    <property type="match status" value="1"/>
</dbReference>
<dbReference type="OrthoDB" id="384721at2"/>
<evidence type="ECO:0000313" key="3">
    <source>
        <dbReference type="Proteomes" id="UP000285456"/>
    </source>
</evidence>
<dbReference type="PROSITE" id="PS51704">
    <property type="entry name" value="GP_PDE"/>
    <property type="match status" value="1"/>
</dbReference>
<dbReference type="RefSeq" id="WP_118888543.1">
    <property type="nucleotide sequence ID" value="NZ_PHUT01000001.1"/>
</dbReference>
<dbReference type="SUPFAM" id="SSF51695">
    <property type="entry name" value="PLC-like phosphodiesterases"/>
    <property type="match status" value="1"/>
</dbReference>
<accession>A0A417YPH7</accession>
<dbReference type="InterPro" id="IPR030395">
    <property type="entry name" value="GP_PDE_dom"/>
</dbReference>
<dbReference type="GO" id="GO:0008081">
    <property type="term" value="F:phosphoric diester hydrolase activity"/>
    <property type="evidence" value="ECO:0007669"/>
    <property type="project" value="InterPro"/>
</dbReference>
<dbReference type="Pfam" id="PF03009">
    <property type="entry name" value="GDPD"/>
    <property type="match status" value="1"/>
</dbReference>
<dbReference type="Gene3D" id="3.20.20.190">
    <property type="entry name" value="Phosphatidylinositol (PI) phosphodiesterase"/>
    <property type="match status" value="1"/>
</dbReference>
<dbReference type="GO" id="GO:0006629">
    <property type="term" value="P:lipid metabolic process"/>
    <property type="evidence" value="ECO:0007669"/>
    <property type="project" value="InterPro"/>
</dbReference>
<dbReference type="EMBL" id="QWEH01000001">
    <property type="protein sequence ID" value="RHW35520.1"/>
    <property type="molecule type" value="Genomic_DNA"/>
</dbReference>
<comment type="caution">
    <text evidence="2">The sequence shown here is derived from an EMBL/GenBank/DDBJ whole genome shotgun (WGS) entry which is preliminary data.</text>
</comment>
<name>A0A417YPH7_9BACI</name>